<proteinExistence type="predicted"/>
<dbReference type="EMBL" id="UYSL01012980">
    <property type="protein sequence ID" value="VDL69004.1"/>
    <property type="molecule type" value="Genomic_DNA"/>
</dbReference>
<dbReference type="AlphaFoldDB" id="A0A0N4XSB1"/>
<evidence type="ECO:0000313" key="1">
    <source>
        <dbReference type="EMBL" id="VDL69004.1"/>
    </source>
</evidence>
<keyword evidence="2" id="KW-1185">Reference proteome</keyword>
<gene>
    <name evidence="1" type="ORF">NBR_LOCUS5415</name>
</gene>
<name>A0A0N4XSB1_NIPBR</name>
<dbReference type="Proteomes" id="UP000271162">
    <property type="component" value="Unassembled WGS sequence"/>
</dbReference>
<dbReference type="WBParaSite" id="NBR_0000541301-mRNA-1">
    <property type="protein sequence ID" value="NBR_0000541301-mRNA-1"/>
    <property type="gene ID" value="NBR_0000541301"/>
</dbReference>
<reference evidence="1 2" key="2">
    <citation type="submission" date="2018-11" db="EMBL/GenBank/DDBJ databases">
        <authorList>
            <consortium name="Pathogen Informatics"/>
        </authorList>
    </citation>
    <scope>NUCLEOTIDE SEQUENCE [LARGE SCALE GENOMIC DNA]</scope>
</reference>
<evidence type="ECO:0000313" key="3">
    <source>
        <dbReference type="WBParaSite" id="NBR_0000541301-mRNA-1"/>
    </source>
</evidence>
<accession>A0A0N4XSB1</accession>
<organism evidence="3">
    <name type="scientific">Nippostrongylus brasiliensis</name>
    <name type="common">Rat hookworm</name>
    <dbReference type="NCBI Taxonomy" id="27835"/>
    <lineage>
        <taxon>Eukaryota</taxon>
        <taxon>Metazoa</taxon>
        <taxon>Ecdysozoa</taxon>
        <taxon>Nematoda</taxon>
        <taxon>Chromadorea</taxon>
        <taxon>Rhabditida</taxon>
        <taxon>Rhabditina</taxon>
        <taxon>Rhabditomorpha</taxon>
        <taxon>Strongyloidea</taxon>
        <taxon>Heligmosomidae</taxon>
        <taxon>Nippostrongylus</taxon>
    </lineage>
</organism>
<protein>
    <submittedName>
        <fullName evidence="1 3">Uncharacterized protein</fullName>
    </submittedName>
</protein>
<evidence type="ECO:0000313" key="2">
    <source>
        <dbReference type="Proteomes" id="UP000271162"/>
    </source>
</evidence>
<reference evidence="3" key="1">
    <citation type="submission" date="2017-02" db="UniProtKB">
        <authorList>
            <consortium name="WormBaseParasite"/>
        </authorList>
    </citation>
    <scope>IDENTIFICATION</scope>
</reference>
<sequence length="48" mass="5443">MMRKENLDKPTAATTTVWMKKSAPMRSRMEVSCFCAVTARCTSFSQHS</sequence>